<dbReference type="EMBL" id="OX459957">
    <property type="protein sequence ID" value="CAI9162905.1"/>
    <property type="molecule type" value="Genomic_DNA"/>
</dbReference>
<protein>
    <submittedName>
        <fullName evidence="1">Uncharacterized protein</fullName>
    </submittedName>
</protein>
<proteinExistence type="predicted"/>
<name>A0ABN8YPA2_RANTA</name>
<gene>
    <name evidence="1" type="ORF">MRATA1EN1_LOCUS11867</name>
</gene>
<accession>A0ABN8YPA2</accession>
<organism evidence="1 2">
    <name type="scientific">Rangifer tarandus platyrhynchus</name>
    <name type="common">Svalbard reindeer</name>
    <dbReference type="NCBI Taxonomy" id="3082113"/>
    <lineage>
        <taxon>Eukaryota</taxon>
        <taxon>Metazoa</taxon>
        <taxon>Chordata</taxon>
        <taxon>Craniata</taxon>
        <taxon>Vertebrata</taxon>
        <taxon>Euteleostomi</taxon>
        <taxon>Mammalia</taxon>
        <taxon>Eutheria</taxon>
        <taxon>Laurasiatheria</taxon>
        <taxon>Artiodactyla</taxon>
        <taxon>Ruminantia</taxon>
        <taxon>Pecora</taxon>
        <taxon>Cervidae</taxon>
        <taxon>Odocoileinae</taxon>
        <taxon>Rangifer</taxon>
    </lineage>
</organism>
<reference evidence="1" key="1">
    <citation type="submission" date="2023-04" db="EMBL/GenBank/DDBJ databases">
        <authorList>
            <consortium name="ELIXIR-Norway"/>
        </authorList>
    </citation>
    <scope>NUCLEOTIDE SEQUENCE [LARGE SCALE GENOMIC DNA]</scope>
</reference>
<evidence type="ECO:0000313" key="1">
    <source>
        <dbReference type="EMBL" id="CAI9162905.1"/>
    </source>
</evidence>
<evidence type="ECO:0000313" key="2">
    <source>
        <dbReference type="Proteomes" id="UP001176941"/>
    </source>
</evidence>
<dbReference type="Proteomes" id="UP001176941">
    <property type="component" value="Chromosome 21"/>
</dbReference>
<keyword evidence="2" id="KW-1185">Reference proteome</keyword>
<sequence>MTERLHFHFSLSCTGEGNGPTPVFLPGESQGRGSLVGCRLWGRTESTRLKRLSSSSSTSELLPAGEVPAGIKAPSGGHLWNFPLRLRILSRAPDLIFWTVHWLAVPRSCAQAHPQRRLRKIWILDRENPNTSEYCQLVAKLGHLISEPYLYLQKLEDSDMENSENFDMGFIQESLVYLLCVYCIPSGML</sequence>